<organism evidence="2">
    <name type="scientific">Lygus hesperus</name>
    <name type="common">Western plant bug</name>
    <dbReference type="NCBI Taxonomy" id="30085"/>
    <lineage>
        <taxon>Eukaryota</taxon>
        <taxon>Metazoa</taxon>
        <taxon>Ecdysozoa</taxon>
        <taxon>Arthropoda</taxon>
        <taxon>Hexapoda</taxon>
        <taxon>Insecta</taxon>
        <taxon>Pterygota</taxon>
        <taxon>Neoptera</taxon>
        <taxon>Paraneoptera</taxon>
        <taxon>Hemiptera</taxon>
        <taxon>Heteroptera</taxon>
        <taxon>Panheteroptera</taxon>
        <taxon>Cimicomorpha</taxon>
        <taxon>Miridae</taxon>
        <taxon>Mirini</taxon>
        <taxon>Lygus</taxon>
    </lineage>
</organism>
<dbReference type="EMBL" id="GBHO01027278">
    <property type="protein sequence ID" value="JAG16326.1"/>
    <property type="molecule type" value="Transcribed_RNA"/>
</dbReference>
<proteinExistence type="predicted"/>
<dbReference type="AlphaFoldDB" id="A0A0A9X9K2"/>
<protein>
    <submittedName>
        <fullName evidence="2">Cytosolic Fe-S cluster assembly factor CFD1</fullName>
    </submittedName>
</protein>
<feature type="region of interest" description="Disordered" evidence="1">
    <location>
        <begin position="1"/>
        <end position="63"/>
    </location>
</feature>
<accession>A0A0A9X9K2</accession>
<name>A0A0A9X9K2_LYGHE</name>
<reference evidence="2" key="2">
    <citation type="submission" date="2014-07" db="EMBL/GenBank/DDBJ databases">
        <authorList>
            <person name="Hull J."/>
        </authorList>
    </citation>
    <scope>NUCLEOTIDE SEQUENCE</scope>
</reference>
<evidence type="ECO:0000256" key="1">
    <source>
        <dbReference type="SAM" id="MobiDB-lite"/>
    </source>
</evidence>
<feature type="compositionally biased region" description="Polar residues" evidence="1">
    <location>
        <begin position="50"/>
        <end position="60"/>
    </location>
</feature>
<reference evidence="2" key="1">
    <citation type="journal article" date="2014" name="PLoS ONE">
        <title>Transcriptome-Based Identification of ABC Transporters in the Western Tarnished Plant Bug Lygus hesperus.</title>
        <authorList>
            <person name="Hull J.J."/>
            <person name="Chaney K."/>
            <person name="Geib S.M."/>
            <person name="Fabrick J.A."/>
            <person name="Brent C.S."/>
            <person name="Walsh D."/>
            <person name="Lavine L.C."/>
        </authorList>
    </citation>
    <scope>NUCLEOTIDE SEQUENCE</scope>
</reference>
<feature type="compositionally biased region" description="Basic and acidic residues" evidence="1">
    <location>
        <begin position="1"/>
        <end position="18"/>
    </location>
</feature>
<feature type="non-terminal residue" evidence="2">
    <location>
        <position position="1"/>
    </location>
</feature>
<evidence type="ECO:0000313" key="2">
    <source>
        <dbReference type="EMBL" id="JAG16326.1"/>
    </source>
</evidence>
<gene>
    <name evidence="2" type="primary">CFD1_1</name>
    <name evidence="2" type="ORF">CM83_103157</name>
</gene>
<feature type="compositionally biased region" description="Polar residues" evidence="1">
    <location>
        <begin position="19"/>
        <end position="41"/>
    </location>
</feature>
<sequence length="115" mass="13507">ITTHPSEIRTEARQREVQPSENFSQVPRTPGQKRNLSSCRKNSNHRHLSTPRNSQRSQNIPRPPWLRHLRFISEFTTDIRYKKGEQNISVDYLSRYTPSVNVITTFTPIEFRGDS</sequence>